<evidence type="ECO:0000256" key="2">
    <source>
        <dbReference type="SAM" id="Coils"/>
    </source>
</evidence>
<comment type="subunit">
    <text evidence="1">Homotetramer. Dimer of dimers.</text>
</comment>
<dbReference type="STRING" id="1890364.A0A2P6NDW7"/>
<keyword evidence="1" id="KW-0349">Heme</keyword>
<dbReference type="GO" id="GO:0004833">
    <property type="term" value="F:L-tryptophan 2,3-dioxygenase activity"/>
    <property type="evidence" value="ECO:0007669"/>
    <property type="project" value="UniProtKB-UniRule"/>
</dbReference>
<dbReference type="GO" id="GO:0019442">
    <property type="term" value="P:L-tryptophan catabolic process to acetyl-CoA"/>
    <property type="evidence" value="ECO:0007669"/>
    <property type="project" value="TreeGrafter"/>
</dbReference>
<dbReference type="Proteomes" id="UP000241769">
    <property type="component" value="Unassembled WGS sequence"/>
</dbReference>
<accession>A0A2P6NDW7</accession>
<dbReference type="SUPFAM" id="SSF140959">
    <property type="entry name" value="Indolic compounds 2,3-dioxygenase-like"/>
    <property type="match status" value="1"/>
</dbReference>
<feature type="binding site" evidence="1">
    <location>
        <position position="235"/>
    </location>
    <ligand>
        <name>substrate</name>
    </ligand>
</feature>
<evidence type="ECO:0000313" key="4">
    <source>
        <dbReference type="Proteomes" id="UP000241769"/>
    </source>
</evidence>
<keyword evidence="2" id="KW-0175">Coiled coil</keyword>
<dbReference type="Gene3D" id="1.10.287.3810">
    <property type="match status" value="1"/>
</dbReference>
<keyword evidence="1" id="KW-0479">Metal-binding</keyword>
<protein>
    <recommendedName>
        <fullName evidence="1">Tryptophan 2,3-dioxygenase</fullName>
        <shortName evidence="1">TDO</shortName>
        <ecNumber evidence="1">1.13.11.11</ecNumber>
    </recommendedName>
    <alternativeName>
        <fullName evidence="1">Tryptamin 2,3-dioxygenase</fullName>
    </alternativeName>
    <alternativeName>
        <fullName evidence="1">Tryptophan oxygenase</fullName>
        <shortName evidence="1">TO</shortName>
        <shortName evidence="1">TRPO</shortName>
    </alternativeName>
    <alternativeName>
        <fullName evidence="1">Tryptophan pyrrolase</fullName>
    </alternativeName>
    <alternativeName>
        <fullName evidence="1">Tryptophanase</fullName>
    </alternativeName>
</protein>
<keyword evidence="1" id="KW-0560">Oxidoreductase</keyword>
<dbReference type="Gene3D" id="1.20.58.480">
    <property type="match status" value="1"/>
</dbReference>
<dbReference type="InParanoid" id="A0A2P6NDW7"/>
<dbReference type="EC" id="1.13.11.11" evidence="1"/>
<comment type="catalytic activity">
    <reaction evidence="1">
        <text>L-tryptophan + O2 = N-formyl-L-kynurenine</text>
        <dbReference type="Rhea" id="RHEA:24536"/>
        <dbReference type="ChEBI" id="CHEBI:15379"/>
        <dbReference type="ChEBI" id="CHEBI:57912"/>
        <dbReference type="ChEBI" id="CHEBI:58629"/>
        <dbReference type="EC" id="1.13.11.11"/>
    </reaction>
</comment>
<dbReference type="AlphaFoldDB" id="A0A2P6NDW7"/>
<dbReference type="Pfam" id="PF03301">
    <property type="entry name" value="Trp_dioxygenase"/>
    <property type="match status" value="1"/>
</dbReference>
<dbReference type="InterPro" id="IPR004981">
    <property type="entry name" value="Trp_2_3_dOase"/>
</dbReference>
<gene>
    <name evidence="3" type="ORF">PROFUN_10427</name>
</gene>
<feature type="coiled-coil region" evidence="2">
    <location>
        <begin position="304"/>
        <end position="331"/>
    </location>
</feature>
<comment type="caution">
    <text evidence="1">Lacks conserved residue(s) required for the propagation of feature annotation.</text>
</comment>
<dbReference type="HAMAP" id="MF_01972">
    <property type="entry name" value="T23O"/>
    <property type="match status" value="1"/>
</dbReference>
<name>A0A2P6NDW7_9EUKA</name>
<dbReference type="UniPathway" id="UPA00333">
    <property type="reaction ID" value="UER00453"/>
</dbReference>
<keyword evidence="1" id="KW-0408">Iron</keyword>
<keyword evidence="1 3" id="KW-0223">Dioxygenase</keyword>
<dbReference type="PANTHER" id="PTHR10138:SF0">
    <property type="entry name" value="TRYPTOPHAN 2,3-DIOXYGENASE"/>
    <property type="match status" value="1"/>
</dbReference>
<dbReference type="GO" id="GO:0020037">
    <property type="term" value="F:heme binding"/>
    <property type="evidence" value="ECO:0007669"/>
    <property type="project" value="UniProtKB-UniRule"/>
</dbReference>
<evidence type="ECO:0000256" key="1">
    <source>
        <dbReference type="HAMAP-Rule" id="MF_03020"/>
    </source>
</evidence>
<dbReference type="GO" id="GO:0046872">
    <property type="term" value="F:metal ion binding"/>
    <property type="evidence" value="ECO:0007669"/>
    <property type="project" value="UniProtKB-KW"/>
</dbReference>
<reference evidence="3 4" key="1">
    <citation type="journal article" date="2018" name="Genome Biol. Evol.">
        <title>Multiple Roots of Fruiting Body Formation in Amoebozoa.</title>
        <authorList>
            <person name="Hillmann F."/>
            <person name="Forbes G."/>
            <person name="Novohradska S."/>
            <person name="Ferling I."/>
            <person name="Riege K."/>
            <person name="Groth M."/>
            <person name="Westermann M."/>
            <person name="Marz M."/>
            <person name="Spaller T."/>
            <person name="Winckler T."/>
            <person name="Schaap P."/>
            <person name="Glockner G."/>
        </authorList>
    </citation>
    <scope>NUCLEOTIDE SEQUENCE [LARGE SCALE GENOMIC DNA]</scope>
    <source>
        <strain evidence="3 4">Jena</strain>
    </source>
</reference>
<comment type="similarity">
    <text evidence="1">Belongs to the tryptophan 2,3-dioxygenase family.</text>
</comment>
<keyword evidence="4" id="KW-1185">Reference proteome</keyword>
<dbReference type="FunCoup" id="A0A2P6NDW7">
    <property type="interactions" value="69"/>
</dbReference>
<organism evidence="3 4">
    <name type="scientific">Planoprotostelium fungivorum</name>
    <dbReference type="NCBI Taxonomy" id="1890364"/>
    <lineage>
        <taxon>Eukaryota</taxon>
        <taxon>Amoebozoa</taxon>
        <taxon>Evosea</taxon>
        <taxon>Variosea</taxon>
        <taxon>Cavosteliida</taxon>
        <taxon>Cavosteliaceae</taxon>
        <taxon>Planoprotostelium</taxon>
    </lineage>
</organism>
<evidence type="ECO:0000313" key="3">
    <source>
        <dbReference type="EMBL" id="PRP82156.1"/>
    </source>
</evidence>
<comment type="cofactor">
    <cofactor evidence="1">
        <name>heme</name>
        <dbReference type="ChEBI" id="CHEBI:30413"/>
    </cofactor>
    <text evidence="1">Binds 1 heme group per subunit.</text>
</comment>
<comment type="function">
    <text evidence="1">Heme-dependent dioxygenase that catalyzes the oxidative cleavage of the L-tryptophan (L-Trp) pyrrole ring and converts L-tryptophan to N-formyl-L-kynurenine. Catalyzes the oxidative cleavage of the indole moiety.</text>
</comment>
<comment type="caution">
    <text evidence="3">The sequence shown here is derived from an EMBL/GenBank/DDBJ whole genome shotgun (WGS) entry which is preliminary data.</text>
</comment>
<sequence>MDSQQHASTSQQLFLAESEAKEVGTRVDRIIDGLYYKLEFLKGHQRLIEESPNSYPKEEAEKTQKAILDCETEVKGYENIKQTSLGPKQYRGRSQHLPVYYSDYLCLDDILNAQKLQSAKYGKPEHHEMLFIIIHQAFELWFKQILYELEAVVVKMEGEYLPEKDISTILHHLERIIEIQRLMIKQFDVLETLSPLDFMDFRDYLFPASGFQSWQFRLLENLLGLQSNRRVQYERKAYHTRLSPEHQEIVQKAESGVTLFDVVQKWLERTPFLKEEGTSFDFLRHYMSAVDTMFNEDKNVVLSVNEGREETDELTKELERIEENRKNFMSLFDEEKHNEQIQQGSRRLSYRATQAALLINVYQEEPILHLPFKILQSLTLIDELFTQWRSRHVLMVHRMIGSKVGTGGSSGYWYLRATVEKGRVFTDIGNMSTYLIPRNKVPSLPPSVKSKLAYALDHTNTSQL</sequence>
<dbReference type="OrthoDB" id="447477at2759"/>
<keyword evidence="1" id="KW-0823">Tryptophan catabolism</keyword>
<dbReference type="GO" id="GO:0019441">
    <property type="term" value="P:L-tryptophan catabolic process to kynurenine"/>
    <property type="evidence" value="ECO:0007669"/>
    <property type="project" value="UniProtKB-UniRule"/>
</dbReference>
<dbReference type="InterPro" id="IPR037217">
    <property type="entry name" value="Trp/Indoleamine_2_3_dOase-like"/>
</dbReference>
<dbReference type="EMBL" id="MDYQ01000109">
    <property type="protein sequence ID" value="PRP82156.1"/>
    <property type="molecule type" value="Genomic_DNA"/>
</dbReference>
<comment type="pathway">
    <text evidence="1">Amino-acid degradation; L-tryptophan degradation via kynurenine pathway; L-kynurenine from L-tryptophan: step 1/2.</text>
</comment>
<dbReference type="PANTHER" id="PTHR10138">
    <property type="entry name" value="TRYPTOPHAN 2,3-DIOXYGENASE"/>
    <property type="match status" value="1"/>
</dbReference>
<proteinExistence type="inferred from homology"/>